<keyword evidence="1" id="KW-0472">Membrane</keyword>
<evidence type="ECO:0000256" key="1">
    <source>
        <dbReference type="SAM" id="Phobius"/>
    </source>
</evidence>
<dbReference type="PANTHER" id="PTHR33639">
    <property type="entry name" value="THIOL-DISULFIDE OXIDOREDUCTASE DCC"/>
    <property type="match status" value="1"/>
</dbReference>
<proteinExistence type="predicted"/>
<protein>
    <submittedName>
        <fullName evidence="2">DUF393 domain-containing protein</fullName>
    </submittedName>
</protein>
<dbReference type="InterPro" id="IPR007263">
    <property type="entry name" value="DCC1-like"/>
</dbReference>
<keyword evidence="3" id="KW-1185">Reference proteome</keyword>
<reference evidence="2 3" key="1">
    <citation type="submission" date="2017-10" db="EMBL/GenBank/DDBJ databases">
        <title>Genome sequence of Caulobacter mirabilis FWC38.</title>
        <authorList>
            <person name="Fiebig A."/>
            <person name="Crosson S."/>
        </authorList>
    </citation>
    <scope>NUCLEOTIDE SEQUENCE [LARGE SCALE GENOMIC DNA]</scope>
    <source>
        <strain evidence="2 3">FWC 38</strain>
    </source>
</reference>
<gene>
    <name evidence="2" type="ORF">CSW64_06525</name>
</gene>
<evidence type="ECO:0000313" key="3">
    <source>
        <dbReference type="Proteomes" id="UP000228945"/>
    </source>
</evidence>
<sequence>MSDRGSYSYRDDPAVPAFPDDRPIIIFDGHCVFCSGWARVVLRFDRKGVFRLLPAQTPLGAALYRHYGLDPEDYQTNILIERGEARFKADGSMRMAALLGFPFSLAGVFRLLPIPVADALYDVVAKNRFRLFGRSDVCYIPDARYAERVLGG</sequence>
<keyword evidence="1" id="KW-0812">Transmembrane</keyword>
<dbReference type="InterPro" id="IPR052927">
    <property type="entry name" value="DCC_oxidoreductase"/>
</dbReference>
<accession>A0A2D2AVU4</accession>
<feature type="transmembrane region" description="Helical" evidence="1">
    <location>
        <begin position="95"/>
        <end position="112"/>
    </location>
</feature>
<dbReference type="GO" id="GO:0015035">
    <property type="term" value="F:protein-disulfide reductase activity"/>
    <property type="evidence" value="ECO:0007669"/>
    <property type="project" value="InterPro"/>
</dbReference>
<dbReference type="OrthoDB" id="9785438at2"/>
<dbReference type="KEGG" id="cmb:CSW64_06525"/>
<dbReference type="Proteomes" id="UP000228945">
    <property type="component" value="Chromosome"/>
</dbReference>
<dbReference type="PANTHER" id="PTHR33639:SF2">
    <property type="entry name" value="DUF393 DOMAIN-CONTAINING PROTEIN"/>
    <property type="match status" value="1"/>
</dbReference>
<dbReference type="Pfam" id="PF04134">
    <property type="entry name" value="DCC1-like"/>
    <property type="match status" value="1"/>
</dbReference>
<keyword evidence="1" id="KW-1133">Transmembrane helix</keyword>
<dbReference type="EMBL" id="CP024201">
    <property type="protein sequence ID" value="ATQ42095.1"/>
    <property type="molecule type" value="Genomic_DNA"/>
</dbReference>
<dbReference type="AlphaFoldDB" id="A0A2D2AVU4"/>
<dbReference type="RefSeq" id="WP_099621351.1">
    <property type="nucleotide sequence ID" value="NZ_CP024201.1"/>
</dbReference>
<name>A0A2D2AVU4_9CAUL</name>
<evidence type="ECO:0000313" key="2">
    <source>
        <dbReference type="EMBL" id="ATQ42095.1"/>
    </source>
</evidence>
<organism evidence="2 3">
    <name type="scientific">Caulobacter mirabilis</name>
    <dbReference type="NCBI Taxonomy" id="69666"/>
    <lineage>
        <taxon>Bacteria</taxon>
        <taxon>Pseudomonadati</taxon>
        <taxon>Pseudomonadota</taxon>
        <taxon>Alphaproteobacteria</taxon>
        <taxon>Caulobacterales</taxon>
        <taxon>Caulobacteraceae</taxon>
        <taxon>Caulobacter</taxon>
    </lineage>
</organism>